<feature type="non-terminal residue" evidence="1">
    <location>
        <position position="1"/>
    </location>
</feature>
<comment type="caution">
    <text evidence="1">The sequence shown here is derived from an EMBL/GenBank/DDBJ whole genome shotgun (WGS) entry which is preliminary data.</text>
</comment>
<reference evidence="1 2" key="1">
    <citation type="journal article" date="2018" name="Nat. Ecol. Evol.">
        <title>Shark genomes provide insights into elasmobranch evolution and the origin of vertebrates.</title>
        <authorList>
            <person name="Hara Y"/>
            <person name="Yamaguchi K"/>
            <person name="Onimaru K"/>
            <person name="Kadota M"/>
            <person name="Koyanagi M"/>
            <person name="Keeley SD"/>
            <person name="Tatsumi K"/>
            <person name="Tanaka K"/>
            <person name="Motone F"/>
            <person name="Kageyama Y"/>
            <person name="Nozu R"/>
            <person name="Adachi N"/>
            <person name="Nishimura O"/>
            <person name="Nakagawa R"/>
            <person name="Tanegashima C"/>
            <person name="Kiyatake I"/>
            <person name="Matsumoto R"/>
            <person name="Murakumo K"/>
            <person name="Nishida K"/>
            <person name="Terakita A"/>
            <person name="Kuratani S"/>
            <person name="Sato K"/>
            <person name="Hyodo S Kuraku.S."/>
        </authorList>
    </citation>
    <scope>NUCLEOTIDE SEQUENCE [LARGE SCALE GENOMIC DNA]</scope>
</reference>
<evidence type="ECO:0000313" key="1">
    <source>
        <dbReference type="EMBL" id="GCB72744.1"/>
    </source>
</evidence>
<organism evidence="1 2">
    <name type="scientific">Scyliorhinus torazame</name>
    <name type="common">Cloudy catshark</name>
    <name type="synonym">Catulus torazame</name>
    <dbReference type="NCBI Taxonomy" id="75743"/>
    <lineage>
        <taxon>Eukaryota</taxon>
        <taxon>Metazoa</taxon>
        <taxon>Chordata</taxon>
        <taxon>Craniata</taxon>
        <taxon>Vertebrata</taxon>
        <taxon>Chondrichthyes</taxon>
        <taxon>Elasmobranchii</taxon>
        <taxon>Galeomorphii</taxon>
        <taxon>Galeoidea</taxon>
        <taxon>Carcharhiniformes</taxon>
        <taxon>Scyliorhinidae</taxon>
        <taxon>Scyliorhinus</taxon>
    </lineage>
</organism>
<keyword evidence="2" id="KW-1185">Reference proteome</keyword>
<evidence type="ECO:0000313" key="2">
    <source>
        <dbReference type="Proteomes" id="UP000288216"/>
    </source>
</evidence>
<dbReference type="EMBL" id="BFAA01002174">
    <property type="protein sequence ID" value="GCB72744.1"/>
    <property type="molecule type" value="Genomic_DNA"/>
</dbReference>
<accession>A0A401PI17</accession>
<sequence>VRVAFVGENISVGVNLSKEFHIIVVSEARESWQRPQCLVPGCLEHFLGPRPRLDVKLIQLLSVELAKRQCKTLFQEQWRSSSS</sequence>
<dbReference type="AlphaFoldDB" id="A0A401PI17"/>
<protein>
    <submittedName>
        <fullName evidence="1">Uncharacterized protein</fullName>
    </submittedName>
</protein>
<name>A0A401PI17_SCYTO</name>
<gene>
    <name evidence="1" type="ORF">scyTo_0006452</name>
</gene>
<proteinExistence type="predicted"/>
<dbReference type="Proteomes" id="UP000288216">
    <property type="component" value="Unassembled WGS sequence"/>
</dbReference>